<feature type="region of interest" description="Disordered" evidence="2">
    <location>
        <begin position="359"/>
        <end position="660"/>
    </location>
</feature>
<keyword evidence="4" id="KW-1185">Reference proteome</keyword>
<gene>
    <name evidence="3" type="ORF">NP233_g12024</name>
</gene>
<evidence type="ECO:0000313" key="3">
    <source>
        <dbReference type="EMBL" id="KAJ3556239.1"/>
    </source>
</evidence>
<feature type="compositionally biased region" description="Polar residues" evidence="2">
    <location>
        <begin position="34"/>
        <end position="60"/>
    </location>
</feature>
<feature type="compositionally biased region" description="Polar residues" evidence="2">
    <location>
        <begin position="362"/>
        <end position="372"/>
    </location>
</feature>
<feature type="compositionally biased region" description="Acidic residues" evidence="2">
    <location>
        <begin position="430"/>
        <end position="454"/>
    </location>
</feature>
<feature type="compositionally biased region" description="Low complexity" evidence="2">
    <location>
        <begin position="1245"/>
        <end position="1266"/>
    </location>
</feature>
<evidence type="ECO:0000256" key="1">
    <source>
        <dbReference type="SAM" id="Coils"/>
    </source>
</evidence>
<name>A0AAD5YQE3_9AGAR</name>
<comment type="caution">
    <text evidence="3">The sequence shown here is derived from an EMBL/GenBank/DDBJ whole genome shotgun (WGS) entry which is preliminary data.</text>
</comment>
<feature type="compositionally biased region" description="Low complexity" evidence="2">
    <location>
        <begin position="1306"/>
        <end position="1325"/>
    </location>
</feature>
<feature type="compositionally biased region" description="Acidic residues" evidence="2">
    <location>
        <begin position="979"/>
        <end position="989"/>
    </location>
</feature>
<feature type="compositionally biased region" description="Polar residues" evidence="2">
    <location>
        <begin position="526"/>
        <end position="540"/>
    </location>
</feature>
<sequence>MESMRSDSNSKPFMSQPHLSLEPGAKIDHHDSPMSKQSGSSERLSSGDETTLQGKPSINQEFPLRSHPRSSRSLKKSDPPNLPLSTHSDNPIHSPAVGDNPGITEGAKVIDGLPPVMDPLSSLASQAGQELSMAHVVSSSPRAQPAPKRPSSQRRPSTANSIITTSSNATTVKAPGPLLKLKRSFSQLRLNPLSKSQSDVTAPHSGRNQPPPLPSPKSTTNTQNAHSTSPHSPIHVPNNSTSTSAPTARTRPTRANTSPNPTATPTTTTPALHPQLYHPNMTASGALAPMSMPRPLPPHSGNLQRRTPAQPPKLNLPPVNPRISLTIPSALTTDSGPVRFSPTIISRPMPLPLLNLPTLTPRSDSLKANSNLGAGGASRIVGGSKDAGKQKVERAKSLKDEERRVGKQHLKSMPALPCQGTGRGVKGHEEVDDMEDDDEESMDDDDDLDEEDNESPSRIAEGSNSGFLAPGMNTEDSFRSSFGSSISSIASHTGMEQMPRQSTSTAATARQQQRVEERERTTSSSGSSYHSALSGIQSSHPPAVPDFTDLGIGAVPIVKEPTPPRGYFTQHAQPQASSSSRPQPSLHAQGPSYHTPRLPEVDTSKLDLSFSPTPSPISFPPPHPPPAIITDVKGKGKARDLSSSSATTASSPSGATVTGGTYGVDVYSYDPSKTPTTRTAASVTTISAPNDHGYYMSGNGSINANASGRNGTPAATAAGYRLSSHGPHANTMATTTTTTTATTQSPTATIRHGVSGHNVGRFGGHITGGGGNNGGGVDYFTAKGFGTAIGSSVTALNATSSPRPASAYYHSQTPSSRTPLHPSSPSSATTTATPVVVNLRHSVALSPSQVQTPRIGVGGMRTPGGMFSGMPMPRRSSTMQSPGLGVVGGHGQDVWSVGGGGTPGQVFQMPKMYKRASQSLIDLHTIETKERKRLMEEEARVEEEMELAKLREREREIEKASLKEKEREKRSVYDKIKEDDGDDDDEEEAAEKRDQLAPEVPSKVTTASSPITSTGVVHSNVYHDDAPPAFSSISTSVMSPATTTKKQNRLSTASHYLRRRRSMPMYDESSEPPPYPSFAPHYPPSKYTVMPREDEGRERLPAYSNPIYLKAIMPRKMEFSSPGVQAKDRKWRRMMCVLEGTVMRVYKCPPGHAGVGVLGEWWERQVGAGDVSLQPSHAGAVSNIQIETRESRRLAEERRDIERQIQRIMKSEDDVGEDGELDVVIVPPPAVLVHEGAPDTRPRAGSSASMVGQGQGQMSTSSSSKSRFAQFLKPGHRQHTRSKSDHIHLSERNTPNQSPRPSLNIPMPSGSGTTTPGGSARSPSPFTGGMRAHTPMSSSSMSVDERETPTSSMFSSTLRGQQQQQYYQLRQQQQQHQLKFLYTNRERDFLPDPDPADLVREYTLQHAESGIGNDYTKRKNVIRLRLEGEQFLLQARDVTGVVEWIEALQAATNVALDLDERPMPRGPLFPRRRRRRRPQVGTTTNDPSAGASGQTGSASPHVATV</sequence>
<dbReference type="EMBL" id="JANIEX010001598">
    <property type="protein sequence ID" value="KAJ3556239.1"/>
    <property type="molecule type" value="Genomic_DNA"/>
</dbReference>
<feature type="region of interest" description="Disordered" evidence="2">
    <location>
        <begin position="1"/>
        <end position="321"/>
    </location>
</feature>
<feature type="compositionally biased region" description="Basic and acidic residues" evidence="2">
    <location>
        <begin position="1282"/>
        <end position="1291"/>
    </location>
</feature>
<feature type="compositionally biased region" description="Polar residues" evidence="2">
    <location>
        <begin position="1292"/>
        <end position="1301"/>
    </location>
</feature>
<feature type="region of interest" description="Disordered" evidence="2">
    <location>
        <begin position="797"/>
        <end position="831"/>
    </location>
</feature>
<protein>
    <recommendedName>
        <fullName evidence="5">PH domain-containing protein</fullName>
    </recommendedName>
</protein>
<organism evidence="3 4">
    <name type="scientific">Leucocoprinus birnbaumii</name>
    <dbReference type="NCBI Taxonomy" id="56174"/>
    <lineage>
        <taxon>Eukaryota</taxon>
        <taxon>Fungi</taxon>
        <taxon>Dikarya</taxon>
        <taxon>Basidiomycota</taxon>
        <taxon>Agaricomycotina</taxon>
        <taxon>Agaricomycetes</taxon>
        <taxon>Agaricomycetidae</taxon>
        <taxon>Agaricales</taxon>
        <taxon>Agaricineae</taxon>
        <taxon>Agaricaceae</taxon>
        <taxon>Leucocoprinus</taxon>
    </lineage>
</organism>
<feature type="region of interest" description="Disordered" evidence="2">
    <location>
        <begin position="1233"/>
        <end position="1353"/>
    </location>
</feature>
<dbReference type="PANTHER" id="PTHR37283:SF1">
    <property type="entry name" value="PH DOMAIN-CONTAINING PROTEIN YHR131C"/>
    <property type="match status" value="1"/>
</dbReference>
<feature type="region of interest" description="Disordered" evidence="2">
    <location>
        <begin position="961"/>
        <end position="1011"/>
    </location>
</feature>
<evidence type="ECO:0000256" key="2">
    <source>
        <dbReference type="SAM" id="MobiDB-lite"/>
    </source>
</evidence>
<evidence type="ECO:0000313" key="4">
    <source>
        <dbReference type="Proteomes" id="UP001213000"/>
    </source>
</evidence>
<feature type="compositionally biased region" description="Pro residues" evidence="2">
    <location>
        <begin position="309"/>
        <end position="320"/>
    </location>
</feature>
<dbReference type="PANTHER" id="PTHR37283">
    <property type="entry name" value="PH DOMAIN-CONTAINING PROTEIN YHR131C"/>
    <property type="match status" value="1"/>
</dbReference>
<feature type="compositionally biased region" description="Low complexity" evidence="2">
    <location>
        <begin position="237"/>
        <end position="270"/>
    </location>
</feature>
<feature type="compositionally biased region" description="Pro residues" evidence="2">
    <location>
        <begin position="613"/>
        <end position="627"/>
    </location>
</feature>
<feature type="compositionally biased region" description="Low complexity" evidence="2">
    <location>
        <begin position="572"/>
        <end position="585"/>
    </location>
</feature>
<feature type="compositionally biased region" description="Polar residues" evidence="2">
    <location>
        <begin position="1"/>
        <end position="13"/>
    </location>
</feature>
<feature type="compositionally biased region" description="Polar residues" evidence="2">
    <location>
        <begin position="797"/>
        <end position="818"/>
    </location>
</feature>
<feature type="compositionally biased region" description="Basic and acidic residues" evidence="2">
    <location>
        <begin position="961"/>
        <end position="978"/>
    </location>
</feature>
<feature type="compositionally biased region" description="Polar residues" evidence="2">
    <location>
        <begin position="216"/>
        <end position="231"/>
    </location>
</feature>
<feature type="compositionally biased region" description="Low complexity" evidence="2">
    <location>
        <begin position="1488"/>
        <end position="1499"/>
    </location>
</feature>
<dbReference type="Gene3D" id="2.30.29.30">
    <property type="entry name" value="Pleckstrin-homology domain (PH domain)/Phosphotyrosine-binding domain (PTB)"/>
    <property type="match status" value="2"/>
</dbReference>
<proteinExistence type="predicted"/>
<feature type="compositionally biased region" description="Basic and acidic residues" evidence="2">
    <location>
        <begin position="386"/>
        <end position="405"/>
    </location>
</feature>
<dbReference type="InterPro" id="IPR011993">
    <property type="entry name" value="PH-like_dom_sf"/>
</dbReference>
<dbReference type="Proteomes" id="UP001213000">
    <property type="component" value="Unassembled WGS sequence"/>
</dbReference>
<feature type="compositionally biased region" description="Low complexity" evidence="2">
    <location>
        <begin position="157"/>
        <end position="171"/>
    </location>
</feature>
<dbReference type="SUPFAM" id="SSF50729">
    <property type="entry name" value="PH domain-like"/>
    <property type="match status" value="1"/>
</dbReference>
<evidence type="ECO:0008006" key="5">
    <source>
        <dbReference type="Google" id="ProtNLM"/>
    </source>
</evidence>
<feature type="compositionally biased region" description="Polar residues" evidence="2">
    <location>
        <begin position="184"/>
        <end position="200"/>
    </location>
</feature>
<feature type="compositionally biased region" description="Low complexity" evidence="2">
    <location>
        <begin position="500"/>
        <end position="512"/>
    </location>
</feature>
<keyword evidence="1" id="KW-0175">Coiled coil</keyword>
<feature type="region of interest" description="Disordered" evidence="2">
    <location>
        <begin position="1460"/>
        <end position="1505"/>
    </location>
</feature>
<accession>A0AAD5YQE3</accession>
<feature type="coiled-coil region" evidence="1">
    <location>
        <begin position="1184"/>
        <end position="1214"/>
    </location>
</feature>
<reference evidence="3" key="1">
    <citation type="submission" date="2022-07" db="EMBL/GenBank/DDBJ databases">
        <title>Genome Sequence of Leucocoprinus birnbaumii.</title>
        <authorList>
            <person name="Buettner E."/>
        </authorList>
    </citation>
    <scope>NUCLEOTIDE SEQUENCE</scope>
    <source>
        <strain evidence="3">VT141</strain>
    </source>
</reference>
<feature type="compositionally biased region" description="Low complexity" evidence="2">
    <location>
        <begin position="642"/>
        <end position="659"/>
    </location>
</feature>
<feature type="compositionally biased region" description="Low complexity" evidence="2">
    <location>
        <begin position="479"/>
        <end position="491"/>
    </location>
</feature>